<keyword evidence="2" id="KW-1133">Transmembrane helix</keyword>
<sequence>MSSTTTTPTTPTPPVAPPAPTFNSIFQSPGGPPLILVCIAAGLLLGAFLGILLMRRMRPTVAVQGTPGLRGFPDPQKTLGEKPKLLDVHIVPRADSAYMTSTGAGGWGGVSPFAALYLPSPETSATPGPSPIPSRTEIWRRRVLALVPDSLRPSRRSHDPHASHKSAAGTGTPSVRAVQLAVTVSMPSPHPFSFLAPYRSTGTGKKPEKEKWPANECEKDPLSVNVSPVNGRTDPPDDAKHAAEPPVPDCCIGTLVVHYRPPPGPVEPGTAAAP</sequence>
<keyword evidence="4" id="KW-1185">Reference proteome</keyword>
<proteinExistence type="predicted"/>
<organism evidence="3 4">
    <name type="scientific">Polyporus arcularius HHB13444</name>
    <dbReference type="NCBI Taxonomy" id="1314778"/>
    <lineage>
        <taxon>Eukaryota</taxon>
        <taxon>Fungi</taxon>
        <taxon>Dikarya</taxon>
        <taxon>Basidiomycota</taxon>
        <taxon>Agaricomycotina</taxon>
        <taxon>Agaricomycetes</taxon>
        <taxon>Polyporales</taxon>
        <taxon>Polyporaceae</taxon>
        <taxon>Polyporus</taxon>
    </lineage>
</organism>
<gene>
    <name evidence="3" type="ORF">K466DRAFT_595185</name>
</gene>
<reference evidence="3 4" key="1">
    <citation type="journal article" date="2019" name="Nat. Ecol. Evol.">
        <title>Megaphylogeny resolves global patterns of mushroom evolution.</title>
        <authorList>
            <person name="Varga T."/>
            <person name="Krizsan K."/>
            <person name="Foldi C."/>
            <person name="Dima B."/>
            <person name="Sanchez-Garcia M."/>
            <person name="Sanchez-Ramirez S."/>
            <person name="Szollosi G.J."/>
            <person name="Szarkandi J.G."/>
            <person name="Papp V."/>
            <person name="Albert L."/>
            <person name="Andreopoulos W."/>
            <person name="Angelini C."/>
            <person name="Antonin V."/>
            <person name="Barry K.W."/>
            <person name="Bougher N.L."/>
            <person name="Buchanan P."/>
            <person name="Buyck B."/>
            <person name="Bense V."/>
            <person name="Catcheside P."/>
            <person name="Chovatia M."/>
            <person name="Cooper J."/>
            <person name="Damon W."/>
            <person name="Desjardin D."/>
            <person name="Finy P."/>
            <person name="Geml J."/>
            <person name="Haridas S."/>
            <person name="Hughes K."/>
            <person name="Justo A."/>
            <person name="Karasinski D."/>
            <person name="Kautmanova I."/>
            <person name="Kiss B."/>
            <person name="Kocsube S."/>
            <person name="Kotiranta H."/>
            <person name="LaButti K.M."/>
            <person name="Lechner B.E."/>
            <person name="Liimatainen K."/>
            <person name="Lipzen A."/>
            <person name="Lukacs Z."/>
            <person name="Mihaltcheva S."/>
            <person name="Morgado L.N."/>
            <person name="Niskanen T."/>
            <person name="Noordeloos M.E."/>
            <person name="Ohm R.A."/>
            <person name="Ortiz-Santana B."/>
            <person name="Ovrebo C."/>
            <person name="Racz N."/>
            <person name="Riley R."/>
            <person name="Savchenko A."/>
            <person name="Shiryaev A."/>
            <person name="Soop K."/>
            <person name="Spirin V."/>
            <person name="Szebenyi C."/>
            <person name="Tomsovsky M."/>
            <person name="Tulloss R.E."/>
            <person name="Uehling J."/>
            <person name="Grigoriev I.V."/>
            <person name="Vagvolgyi C."/>
            <person name="Papp T."/>
            <person name="Martin F.M."/>
            <person name="Miettinen O."/>
            <person name="Hibbett D.S."/>
            <person name="Nagy L.G."/>
        </authorList>
    </citation>
    <scope>NUCLEOTIDE SEQUENCE [LARGE SCALE GENOMIC DNA]</scope>
    <source>
        <strain evidence="3 4">HHB13444</strain>
    </source>
</reference>
<feature type="region of interest" description="Disordered" evidence="1">
    <location>
        <begin position="1"/>
        <end position="23"/>
    </location>
</feature>
<accession>A0A5C3PSZ3</accession>
<evidence type="ECO:0000313" key="4">
    <source>
        <dbReference type="Proteomes" id="UP000308197"/>
    </source>
</evidence>
<feature type="compositionally biased region" description="Basic and acidic residues" evidence="1">
    <location>
        <begin position="234"/>
        <end position="243"/>
    </location>
</feature>
<name>A0A5C3PSZ3_9APHY</name>
<feature type="region of interest" description="Disordered" evidence="1">
    <location>
        <begin position="150"/>
        <end position="174"/>
    </location>
</feature>
<evidence type="ECO:0000256" key="1">
    <source>
        <dbReference type="SAM" id="MobiDB-lite"/>
    </source>
</evidence>
<protein>
    <submittedName>
        <fullName evidence="3">Uncharacterized protein</fullName>
    </submittedName>
</protein>
<feature type="transmembrane region" description="Helical" evidence="2">
    <location>
        <begin position="34"/>
        <end position="54"/>
    </location>
</feature>
<dbReference type="Proteomes" id="UP000308197">
    <property type="component" value="Unassembled WGS sequence"/>
</dbReference>
<evidence type="ECO:0000313" key="3">
    <source>
        <dbReference type="EMBL" id="TFK92521.1"/>
    </source>
</evidence>
<dbReference type="EMBL" id="ML210997">
    <property type="protein sequence ID" value="TFK92521.1"/>
    <property type="molecule type" value="Genomic_DNA"/>
</dbReference>
<feature type="compositionally biased region" description="Basic and acidic residues" evidence="1">
    <location>
        <begin position="205"/>
        <end position="221"/>
    </location>
</feature>
<dbReference type="InParanoid" id="A0A5C3PSZ3"/>
<feature type="region of interest" description="Disordered" evidence="1">
    <location>
        <begin position="195"/>
        <end position="246"/>
    </location>
</feature>
<keyword evidence="2" id="KW-0472">Membrane</keyword>
<evidence type="ECO:0000256" key="2">
    <source>
        <dbReference type="SAM" id="Phobius"/>
    </source>
</evidence>
<dbReference type="AlphaFoldDB" id="A0A5C3PSZ3"/>
<keyword evidence="2" id="KW-0812">Transmembrane</keyword>
<feature type="compositionally biased region" description="Pro residues" evidence="1">
    <location>
        <begin position="10"/>
        <end position="20"/>
    </location>
</feature>